<keyword evidence="2" id="KW-1185">Reference proteome</keyword>
<dbReference type="RefSeq" id="WP_251875152.1">
    <property type="nucleotide sequence ID" value="NZ_CP082275.1"/>
</dbReference>
<sequence length="230" mass="25984">MKSTQQLLKNAIGNEPPHGTQKGPSNAELDALAARIVNYLFAELKSIFPAWRSALPTDMDEQLAKKTWSKAFIENELYREDQIRYGLKVARCQNHAYFPSVGMFIQWCQPTLEDLGLPSVRDAYLEACRKAHSISEAKWTHPAIFVATRDTGVFDLRSKPEAEMYPKFQSTYMKVYQRVLRGEDLSFELPKALPPASVSKPMGTEAGVSAVAELRKKLGLPKKEDDHERP</sequence>
<evidence type="ECO:0000313" key="2">
    <source>
        <dbReference type="Proteomes" id="UP001056255"/>
    </source>
</evidence>
<name>A0ABY4WNF6_9GAMM</name>
<protein>
    <submittedName>
        <fullName evidence="1">Replication protein P</fullName>
    </submittedName>
</protein>
<evidence type="ECO:0000313" key="1">
    <source>
        <dbReference type="EMBL" id="USH01103.1"/>
    </source>
</evidence>
<proteinExistence type="predicted"/>
<gene>
    <name evidence="1" type="ORF">K6Q96_09125</name>
</gene>
<organism evidence="1 2">
    <name type="scientific">Grimontia kaedaensis</name>
    <dbReference type="NCBI Taxonomy" id="2872157"/>
    <lineage>
        <taxon>Bacteria</taxon>
        <taxon>Pseudomonadati</taxon>
        <taxon>Pseudomonadota</taxon>
        <taxon>Gammaproteobacteria</taxon>
        <taxon>Vibrionales</taxon>
        <taxon>Vibrionaceae</taxon>
        <taxon>Grimontia</taxon>
    </lineage>
</organism>
<accession>A0ABY4WNF6</accession>
<reference evidence="1" key="1">
    <citation type="submission" date="2021-08" db="EMBL/GenBank/DDBJ databases">
        <authorList>
            <person name="Sakaguchi M."/>
            <person name="Kikuchi T."/>
            <person name="Urbanczyk H."/>
        </authorList>
    </citation>
    <scope>NUCLEOTIDE SEQUENCE</scope>
    <source>
        <strain evidence="1">020920N</strain>
    </source>
</reference>
<dbReference type="Pfam" id="PF06992">
    <property type="entry name" value="Phage_lambda_P"/>
    <property type="match status" value="1"/>
</dbReference>
<dbReference type="InterPro" id="IPR009731">
    <property type="entry name" value="P-like"/>
</dbReference>
<dbReference type="EMBL" id="CP082275">
    <property type="protein sequence ID" value="USH01103.1"/>
    <property type="molecule type" value="Genomic_DNA"/>
</dbReference>
<dbReference type="Proteomes" id="UP001056255">
    <property type="component" value="Chromosome I"/>
</dbReference>